<evidence type="ECO:0000259" key="4">
    <source>
        <dbReference type="Pfam" id="PF23559"/>
    </source>
</evidence>
<dbReference type="InterPro" id="IPR032675">
    <property type="entry name" value="LRR_dom_sf"/>
</dbReference>
<sequence length="337" mass="39182">MYPEDYSISCVRLIRQWIAEDFVKESKKKTLEEVAREYMIELIHRSLIQVSEVNFDGNVRRCQLHDLFREIVLQKMEDLSFCHVLSREESSFEGLSQRLSMDGVSYNVLEGFEDKHIHSILLFNLDELPKSFMITFFTDFKLLKVMDFEDAPLYHIPEDMGSLFNLWLEDDPLKALQNLPNLLQLTFSRQAYDGEQLHFKTGGFLKLKELGLHHLNGLYSLMIDEGALPLLEMLSIGPTPQLKEVPSGIHHLRNLKQLNLADMPNEFEDSLDHGPDNWIVEHVPVVCIGHKVRIGYYGYDRHILGSKHLERSRKQTINQHDDHKDNDSHDINSVEKG</sequence>
<accession>A0A2N9F6R0</accession>
<protein>
    <recommendedName>
        <fullName evidence="4">Disease resistance protein winged helix domain-containing protein</fullName>
    </recommendedName>
</protein>
<evidence type="ECO:0000256" key="2">
    <source>
        <dbReference type="ARBA" id="ARBA00022821"/>
    </source>
</evidence>
<keyword evidence="1" id="KW-0677">Repeat</keyword>
<name>A0A2N9F6R0_FAGSY</name>
<dbReference type="PANTHER" id="PTHR23155:SF1052">
    <property type="entry name" value="DISEASE RESISTANCE PROTEIN RPM1"/>
    <property type="match status" value="1"/>
</dbReference>
<dbReference type="InterPro" id="IPR036388">
    <property type="entry name" value="WH-like_DNA-bd_sf"/>
</dbReference>
<keyword evidence="2" id="KW-0611">Plant defense</keyword>
<dbReference type="Gene3D" id="1.10.10.10">
    <property type="entry name" value="Winged helix-like DNA-binding domain superfamily/Winged helix DNA-binding domain"/>
    <property type="match status" value="1"/>
</dbReference>
<dbReference type="Pfam" id="PF23559">
    <property type="entry name" value="WHD_DRP"/>
    <property type="match status" value="1"/>
</dbReference>
<dbReference type="InterPro" id="IPR058922">
    <property type="entry name" value="WHD_DRP"/>
</dbReference>
<gene>
    <name evidence="5" type="ORF">FSB_LOCUS14489</name>
</gene>
<dbReference type="PANTHER" id="PTHR23155">
    <property type="entry name" value="DISEASE RESISTANCE PROTEIN RP"/>
    <property type="match status" value="1"/>
</dbReference>
<feature type="region of interest" description="Disordered" evidence="3">
    <location>
        <begin position="313"/>
        <end position="337"/>
    </location>
</feature>
<evidence type="ECO:0000256" key="1">
    <source>
        <dbReference type="ARBA" id="ARBA00022737"/>
    </source>
</evidence>
<dbReference type="GO" id="GO:0098542">
    <property type="term" value="P:defense response to other organism"/>
    <property type="evidence" value="ECO:0007669"/>
    <property type="project" value="TreeGrafter"/>
</dbReference>
<dbReference type="SUPFAM" id="SSF52058">
    <property type="entry name" value="L domain-like"/>
    <property type="match status" value="1"/>
</dbReference>
<organism evidence="5">
    <name type="scientific">Fagus sylvatica</name>
    <name type="common">Beechnut</name>
    <dbReference type="NCBI Taxonomy" id="28930"/>
    <lineage>
        <taxon>Eukaryota</taxon>
        <taxon>Viridiplantae</taxon>
        <taxon>Streptophyta</taxon>
        <taxon>Embryophyta</taxon>
        <taxon>Tracheophyta</taxon>
        <taxon>Spermatophyta</taxon>
        <taxon>Magnoliopsida</taxon>
        <taxon>eudicotyledons</taxon>
        <taxon>Gunneridae</taxon>
        <taxon>Pentapetalae</taxon>
        <taxon>rosids</taxon>
        <taxon>fabids</taxon>
        <taxon>Fagales</taxon>
        <taxon>Fagaceae</taxon>
        <taxon>Fagus</taxon>
    </lineage>
</organism>
<dbReference type="InterPro" id="IPR044974">
    <property type="entry name" value="Disease_R_plants"/>
</dbReference>
<dbReference type="EMBL" id="OIVN01000864">
    <property type="protein sequence ID" value="SPC86607.1"/>
    <property type="molecule type" value="Genomic_DNA"/>
</dbReference>
<dbReference type="FunFam" id="1.10.10.10:FF:000322">
    <property type="entry name" value="Probable disease resistance protein At1g63360"/>
    <property type="match status" value="1"/>
</dbReference>
<dbReference type="Gene3D" id="3.80.10.10">
    <property type="entry name" value="Ribonuclease Inhibitor"/>
    <property type="match status" value="1"/>
</dbReference>
<feature type="domain" description="Disease resistance protein winged helix" evidence="4">
    <location>
        <begin position="1"/>
        <end position="72"/>
    </location>
</feature>
<evidence type="ECO:0000313" key="5">
    <source>
        <dbReference type="EMBL" id="SPC86607.1"/>
    </source>
</evidence>
<evidence type="ECO:0000256" key="3">
    <source>
        <dbReference type="SAM" id="MobiDB-lite"/>
    </source>
</evidence>
<proteinExistence type="predicted"/>
<dbReference type="AlphaFoldDB" id="A0A2N9F6R0"/>
<reference evidence="5" key="1">
    <citation type="submission" date="2018-02" db="EMBL/GenBank/DDBJ databases">
        <authorList>
            <person name="Cohen D.B."/>
            <person name="Kent A.D."/>
        </authorList>
    </citation>
    <scope>NUCLEOTIDE SEQUENCE</scope>
</reference>